<organism evidence="2">
    <name type="scientific">Zea mays</name>
    <name type="common">Maize</name>
    <dbReference type="NCBI Taxonomy" id="4577"/>
    <lineage>
        <taxon>Eukaryota</taxon>
        <taxon>Viridiplantae</taxon>
        <taxon>Streptophyta</taxon>
        <taxon>Embryophyta</taxon>
        <taxon>Tracheophyta</taxon>
        <taxon>Spermatophyta</taxon>
        <taxon>Magnoliopsida</taxon>
        <taxon>Liliopsida</taxon>
        <taxon>Poales</taxon>
        <taxon>Poaceae</taxon>
        <taxon>PACMAD clade</taxon>
        <taxon>Panicoideae</taxon>
        <taxon>Andropogonodae</taxon>
        <taxon>Andropogoneae</taxon>
        <taxon>Tripsacinae</taxon>
        <taxon>Zea</taxon>
    </lineage>
</organism>
<dbReference type="ExpressionAtlas" id="A0A1D6LZ60">
    <property type="expression patterns" value="baseline and differential"/>
</dbReference>
<dbReference type="eggNOG" id="ENOG502QSX4">
    <property type="taxonomic scope" value="Eukaryota"/>
</dbReference>
<dbReference type="IntAct" id="A0A1D6LZ60">
    <property type="interactions" value="1"/>
</dbReference>
<proteinExistence type="predicted"/>
<accession>A0A1D6LZ60</accession>
<reference evidence="2" key="1">
    <citation type="submission" date="2015-12" db="EMBL/GenBank/DDBJ databases">
        <title>Update maize B73 reference genome by single molecule sequencing technologies.</title>
        <authorList>
            <consortium name="Maize Genome Sequencing Project"/>
            <person name="Ware D."/>
        </authorList>
    </citation>
    <scope>NUCLEOTIDE SEQUENCE</scope>
    <source>
        <tissue evidence="2">Seedling</tissue>
    </source>
</reference>
<evidence type="ECO:0000313" key="2">
    <source>
        <dbReference type="EMBL" id="AQK84376.1"/>
    </source>
</evidence>
<dbReference type="AlphaFoldDB" id="A0A1D6LZ60"/>
<feature type="region of interest" description="Disordered" evidence="1">
    <location>
        <begin position="142"/>
        <end position="161"/>
    </location>
</feature>
<protein>
    <submittedName>
        <fullName evidence="2">DUF868 family protein</fullName>
    </submittedName>
</protein>
<feature type="compositionally biased region" description="Acidic residues" evidence="1">
    <location>
        <begin position="142"/>
        <end position="152"/>
    </location>
</feature>
<evidence type="ECO:0000256" key="1">
    <source>
        <dbReference type="SAM" id="MobiDB-lite"/>
    </source>
</evidence>
<dbReference type="EMBL" id="CM000782">
    <property type="protein sequence ID" value="AQK84376.1"/>
    <property type="molecule type" value="Genomic_DNA"/>
</dbReference>
<dbReference type="PaxDb" id="4577-GRMZM2G341762_P01"/>
<dbReference type="InterPro" id="IPR008586">
    <property type="entry name" value="DUF868_pln"/>
</dbReference>
<name>A0A1D6LZ60_MAIZE</name>
<sequence>MIADGAAADNVPAPPVKMEEAILKTAGRLQGKRVIARSPFMTNPEQQLGPFLMCFSQLARKKGNTPSQLMHILIHLVRIPGSGADIQERGKLGLRWKFHGSERLDLPIGRRVRVTWDLHGWLFCPDATAAVFVLRFETSDAAEADDEGDTNENEAGPHVLRHPSFSFRNHQAHGSSDESWFSSDSDRTGWMRGPFRSGSDTSPSVSVASTSAASSAASVATVSEWAAMAAVASPRRVKSFA</sequence>
<gene>
    <name evidence="2" type="ORF">ZEAMMB73_Zm00001d037575</name>
</gene>
<dbReference type="InParanoid" id="A0A1D6LZ60"/>
<dbReference type="Pfam" id="PF05910">
    <property type="entry name" value="DUF868"/>
    <property type="match status" value="1"/>
</dbReference>